<comment type="caution">
    <text evidence="1">The sequence shown here is derived from an EMBL/GenBank/DDBJ whole genome shotgun (WGS) entry which is preliminary data.</text>
</comment>
<evidence type="ECO:0000313" key="2">
    <source>
        <dbReference type="Proteomes" id="UP000616839"/>
    </source>
</evidence>
<dbReference type="RefSeq" id="WP_192142872.1">
    <property type="nucleotide sequence ID" value="NZ_JACYXZ010000002.1"/>
</dbReference>
<protein>
    <submittedName>
        <fullName evidence="1">Phospholipase D family protein</fullName>
    </submittedName>
</protein>
<dbReference type="CDD" id="cd09117">
    <property type="entry name" value="PLDc_Bfil_DEXD_like"/>
    <property type="match status" value="1"/>
</dbReference>
<dbReference type="EMBL" id="JACYXZ010000002">
    <property type="protein sequence ID" value="MBD8869886.1"/>
    <property type="molecule type" value="Genomic_DNA"/>
</dbReference>
<name>A0A927K4U0_9ACTN</name>
<proteinExistence type="predicted"/>
<dbReference type="AlphaFoldDB" id="A0A927K4U0"/>
<reference evidence="1" key="1">
    <citation type="submission" date="2020-09" db="EMBL/GenBank/DDBJ databases">
        <title>Nocardioides sp. strain MJB4 16S ribosomal RNA gene Genome sequencing and assembly.</title>
        <authorList>
            <person name="Kim I."/>
        </authorList>
    </citation>
    <scope>NUCLEOTIDE SEQUENCE</scope>
    <source>
        <strain evidence="1">MJB4</strain>
    </source>
</reference>
<gene>
    <name evidence="1" type="ORF">IE331_09640</name>
</gene>
<organism evidence="1 2">
    <name type="scientific">Nocardioides donggukensis</name>
    <dbReference type="NCBI Taxonomy" id="2774019"/>
    <lineage>
        <taxon>Bacteria</taxon>
        <taxon>Bacillati</taxon>
        <taxon>Actinomycetota</taxon>
        <taxon>Actinomycetes</taxon>
        <taxon>Propionibacteriales</taxon>
        <taxon>Nocardioidaceae</taxon>
        <taxon>Nocardioides</taxon>
    </lineage>
</organism>
<dbReference type="Proteomes" id="UP000616839">
    <property type="component" value="Unassembled WGS sequence"/>
</dbReference>
<dbReference type="Gene3D" id="3.30.870.10">
    <property type="entry name" value="Endonuclease Chain A"/>
    <property type="match status" value="1"/>
</dbReference>
<evidence type="ECO:0000313" key="1">
    <source>
        <dbReference type="EMBL" id="MBD8869886.1"/>
    </source>
</evidence>
<sequence length="357" mass="39055">MSHFDVIAQPAGSTASDVLYAALADNRFDELRAAVAYITASGVQELQQGLAASALKRSWLTSFDWCRSDPAALSALQQQSLSSVKVHDGKRVVLRPGCRPTTSFHPKSFLFTGPDHALLLVGSANMSRNGLRHGVEVDAAIEVAGHNKRTEAAWRQIDSARTWFDAEWSQAPSFAGLTSAYQAQYDRRPPSSAVLEFGDTSSFIRRGFTAEQLAQVAHAQTMWIEAGRLTARTSAAPGHQLMMRPLTRVFFGYQPLAIPRKTQLGSVLIRFDGTIHANRTLEFAHNSMDRLNLPTSGASGAVRYDGKILRFTKIALGGKVAYELSIIAKRERNSLKAASRRLDLSFTMPGGRAFGFN</sequence>
<keyword evidence="2" id="KW-1185">Reference proteome</keyword>
<accession>A0A927K4U0</accession>